<dbReference type="AlphaFoldDB" id="A0A161ZYP1"/>
<organism evidence="13">
    <name type="scientific">Daucus carota subsp. sativus</name>
    <name type="common">Carrot</name>
    <dbReference type="NCBI Taxonomy" id="79200"/>
    <lineage>
        <taxon>Eukaryota</taxon>
        <taxon>Viridiplantae</taxon>
        <taxon>Streptophyta</taxon>
        <taxon>Embryophyta</taxon>
        <taxon>Tracheophyta</taxon>
        <taxon>Spermatophyta</taxon>
        <taxon>Magnoliopsida</taxon>
        <taxon>eudicotyledons</taxon>
        <taxon>Gunneridae</taxon>
        <taxon>Pentapetalae</taxon>
        <taxon>asterids</taxon>
        <taxon>campanulids</taxon>
        <taxon>Apiales</taxon>
        <taxon>Apiaceae</taxon>
        <taxon>Apioideae</taxon>
        <taxon>Scandiceae</taxon>
        <taxon>Daucinae</taxon>
        <taxon>Daucus</taxon>
        <taxon>Daucus sect. Daucus</taxon>
    </lineage>
</organism>
<comment type="pathway">
    <text evidence="1">Phytoalexin biosynthesis; 3,4',5-trihydroxystilbene biosynthesis; 3,4',5-trihydroxystilbene from trans-4-coumarate: step 1/2.</text>
</comment>
<dbReference type="EMBL" id="CP093348">
    <property type="protein sequence ID" value="WOH06763.1"/>
    <property type="molecule type" value="Genomic_DNA"/>
</dbReference>
<evidence type="ECO:0000256" key="1">
    <source>
        <dbReference type="ARBA" id="ARBA00004930"/>
    </source>
</evidence>
<evidence type="ECO:0000256" key="10">
    <source>
        <dbReference type="ARBA" id="ARBA00083427"/>
    </source>
</evidence>
<evidence type="ECO:0000256" key="5">
    <source>
        <dbReference type="ARBA" id="ARBA00022840"/>
    </source>
</evidence>
<gene>
    <name evidence="13" type="ORF">DCAR_020245</name>
    <name evidence="14" type="ORF">DCAR_0626191</name>
</gene>
<comment type="similarity">
    <text evidence="2">Belongs to the ATP-dependent AMP-binding enzyme family.</text>
</comment>
<reference evidence="13" key="1">
    <citation type="journal article" date="2016" name="Nat. Genet.">
        <title>A high-quality carrot genome assembly provides new insights into carotenoid accumulation and asterid genome evolution.</title>
        <authorList>
            <person name="Iorizzo M."/>
            <person name="Ellison S."/>
            <person name="Senalik D."/>
            <person name="Zeng P."/>
            <person name="Satapoomin P."/>
            <person name="Huang J."/>
            <person name="Bowman M."/>
            <person name="Iovene M."/>
            <person name="Sanseverino W."/>
            <person name="Cavagnaro P."/>
            <person name="Yildiz M."/>
            <person name="Macko-Podgorni A."/>
            <person name="Moranska E."/>
            <person name="Grzebelus E."/>
            <person name="Grzebelus D."/>
            <person name="Ashrafi H."/>
            <person name="Zheng Z."/>
            <person name="Cheng S."/>
            <person name="Spooner D."/>
            <person name="Van Deynze A."/>
            <person name="Simon P."/>
        </authorList>
    </citation>
    <scope>NUCLEOTIDE SEQUENCE [LARGE SCALE GENOMIC DNA]</scope>
    <source>
        <tissue evidence="13">Leaf</tissue>
    </source>
</reference>
<dbReference type="PROSITE" id="PS00455">
    <property type="entry name" value="AMP_BINDING"/>
    <property type="match status" value="1"/>
</dbReference>
<dbReference type="InterPro" id="IPR045851">
    <property type="entry name" value="AMP-bd_C_sf"/>
</dbReference>
<reference evidence="14" key="2">
    <citation type="submission" date="2022-03" db="EMBL/GenBank/DDBJ databases">
        <title>Draft title - Genomic analysis of global carrot germplasm unveils the trajectory of domestication and the origin of high carotenoid orange carrot.</title>
        <authorList>
            <person name="Iorizzo M."/>
            <person name="Ellison S."/>
            <person name="Senalik D."/>
            <person name="Macko-Podgorni A."/>
            <person name="Grzebelus D."/>
            <person name="Bostan H."/>
            <person name="Rolling W."/>
            <person name="Curaba J."/>
            <person name="Simon P."/>
        </authorList>
    </citation>
    <scope>NUCLEOTIDE SEQUENCE</scope>
    <source>
        <tissue evidence="14">Leaf</tissue>
    </source>
</reference>
<dbReference type="SUPFAM" id="SSF56801">
    <property type="entry name" value="Acetyl-CoA synthetase-like"/>
    <property type="match status" value="1"/>
</dbReference>
<dbReference type="InterPro" id="IPR025110">
    <property type="entry name" value="AMP-bd_C"/>
</dbReference>
<dbReference type="GO" id="GO:0009698">
    <property type="term" value="P:phenylpropanoid metabolic process"/>
    <property type="evidence" value="ECO:0007669"/>
    <property type="project" value="UniProtKB-KW"/>
</dbReference>
<dbReference type="GO" id="GO:0006631">
    <property type="term" value="P:fatty acid metabolic process"/>
    <property type="evidence" value="ECO:0007669"/>
    <property type="project" value="TreeGrafter"/>
</dbReference>
<dbReference type="OrthoDB" id="3633556at2759"/>
<evidence type="ECO:0000256" key="7">
    <source>
        <dbReference type="ARBA" id="ARBA00066722"/>
    </source>
</evidence>
<evidence type="ECO:0000256" key="8">
    <source>
        <dbReference type="ARBA" id="ARBA00067955"/>
    </source>
</evidence>
<evidence type="ECO:0000256" key="6">
    <source>
        <dbReference type="ARBA" id="ARBA00023051"/>
    </source>
</evidence>
<keyword evidence="15" id="KW-1185">Reference proteome</keyword>
<evidence type="ECO:0000256" key="2">
    <source>
        <dbReference type="ARBA" id="ARBA00006432"/>
    </source>
</evidence>
<dbReference type="InterPro" id="IPR042099">
    <property type="entry name" value="ANL_N_sf"/>
</dbReference>
<dbReference type="UniPathway" id="UPA00372">
    <property type="reaction ID" value="UER00547"/>
</dbReference>
<dbReference type="CDD" id="cd05926">
    <property type="entry name" value="FACL_fum10p_like"/>
    <property type="match status" value="1"/>
</dbReference>
<evidence type="ECO:0000313" key="14">
    <source>
        <dbReference type="EMBL" id="WOH06763.1"/>
    </source>
</evidence>
<name>A0A161ZYP1_DAUCS</name>
<dbReference type="GO" id="GO:0005524">
    <property type="term" value="F:ATP binding"/>
    <property type="evidence" value="ECO:0007669"/>
    <property type="project" value="UniProtKB-KW"/>
</dbReference>
<sequence>MDNLTLTGLLKRAAGKFPERRAISVSGEFDLTHARLDELIEQGASRLVAAGVKPGDVVALTFPNTVEFIIMFLAVIRVRATAAPLNAAYTSEEFEFYLSDSESKLLITSKQGNESAQAAASSLKIPHVTAILPQANSEITLSTSQSESNSVSEIINQSSDISLFLHTSGTTSRPKGVPLSQLNLASSVQNIISVYKLTESDSTVIVLPLFHVHGLICGLLSSLVAGAAVTLPSAGRFSASTFWADMKNYNATWYTAVPTIHQIILDRHSVKPETDYPKLRFIRSCSASLAPVILERLEEAFKAPVLEAYAMTEATHLMCSNPLPENGPHIPGSVGKAVGQEMAILNENGIEQEAGANGEVCIRGPNVTKGYKNNPEANKTGFQFGWFHTGDIGYLDSNGYLHLVGRIKELINRGGEKISPIEVDSVLLSHPNIAQAVCFGVPDDKYGEEINCAVIPQEGTDLDEAEVLRFCKKNLAAFKVPKKVFITDSVPKTATGKIQRRIVAEHFLSLISTAKVPKFGA</sequence>
<evidence type="ECO:0000256" key="4">
    <source>
        <dbReference type="ARBA" id="ARBA00022741"/>
    </source>
</evidence>
<protein>
    <recommendedName>
        <fullName evidence="8">Oxalate--CoA ligase</fullName>
        <ecNumber evidence="7">6.2.1.8</ecNumber>
    </recommendedName>
    <alternativeName>
        <fullName evidence="9">Acyl-activating enzyme 3</fullName>
    </alternativeName>
    <alternativeName>
        <fullName evidence="10">Oxalyl-CoA synthetase</fullName>
    </alternativeName>
</protein>
<dbReference type="Proteomes" id="UP000077755">
    <property type="component" value="Chromosome 6"/>
</dbReference>
<proteinExistence type="inferred from homology"/>
<dbReference type="InterPro" id="IPR000873">
    <property type="entry name" value="AMP-dep_synth/lig_dom"/>
</dbReference>
<dbReference type="OMA" id="TFRGYYR"/>
<accession>A0A161ZYP1</accession>
<feature type="domain" description="AMP-binding enzyme C-terminal" evidence="12">
    <location>
        <begin position="422"/>
        <end position="497"/>
    </location>
</feature>
<dbReference type="Gramene" id="KZM92390">
    <property type="protein sequence ID" value="KZM92390"/>
    <property type="gene ID" value="DCAR_020245"/>
</dbReference>
<dbReference type="STRING" id="79200.A0A161ZYP1"/>
<dbReference type="GO" id="GO:0033611">
    <property type="term" value="P:oxalate catabolic process"/>
    <property type="evidence" value="ECO:0007669"/>
    <property type="project" value="UniProtKB-ARBA"/>
</dbReference>
<dbReference type="InterPro" id="IPR045310">
    <property type="entry name" value="Pcs60-like"/>
</dbReference>
<dbReference type="EMBL" id="LNRQ01000006">
    <property type="protein sequence ID" value="KZM92390.1"/>
    <property type="molecule type" value="Genomic_DNA"/>
</dbReference>
<dbReference type="KEGG" id="dcr:108228006"/>
<dbReference type="GO" id="GO:0005737">
    <property type="term" value="C:cytoplasm"/>
    <property type="evidence" value="ECO:0007669"/>
    <property type="project" value="UniProtKB-ARBA"/>
</dbReference>
<dbReference type="FunFam" id="3.40.50.12780:FF:000039">
    <property type="entry name" value="Peroxisomal-coenzyme A synthetase"/>
    <property type="match status" value="1"/>
</dbReference>
<evidence type="ECO:0000313" key="13">
    <source>
        <dbReference type="EMBL" id="KZM92390.1"/>
    </source>
</evidence>
<evidence type="ECO:0000259" key="11">
    <source>
        <dbReference type="Pfam" id="PF00501"/>
    </source>
</evidence>
<dbReference type="PANTHER" id="PTHR43201:SF5">
    <property type="entry name" value="MEDIUM-CHAIN ACYL-COA LIGASE ACSF2, MITOCHONDRIAL"/>
    <property type="match status" value="1"/>
</dbReference>
<keyword evidence="4" id="KW-0547">Nucleotide-binding</keyword>
<keyword evidence="3" id="KW-0436">Ligase</keyword>
<dbReference type="Gene3D" id="3.30.300.30">
    <property type="match status" value="1"/>
</dbReference>
<dbReference type="Pfam" id="PF13193">
    <property type="entry name" value="AMP-binding_C"/>
    <property type="match status" value="1"/>
</dbReference>
<keyword evidence="5" id="KW-0067">ATP-binding</keyword>
<dbReference type="GO" id="GO:0031956">
    <property type="term" value="F:medium-chain fatty acid-CoA ligase activity"/>
    <property type="evidence" value="ECO:0007669"/>
    <property type="project" value="TreeGrafter"/>
</dbReference>
<dbReference type="FunFam" id="3.30.300.30:FF:000007">
    <property type="entry name" value="4-coumarate--CoA ligase 2"/>
    <property type="match status" value="1"/>
</dbReference>
<dbReference type="Pfam" id="PF00501">
    <property type="entry name" value="AMP-binding"/>
    <property type="match status" value="1"/>
</dbReference>
<dbReference type="EC" id="6.2.1.8" evidence="7"/>
<dbReference type="Gene3D" id="3.40.50.12780">
    <property type="entry name" value="N-terminal domain of ligase-like"/>
    <property type="match status" value="1"/>
</dbReference>
<dbReference type="PANTHER" id="PTHR43201">
    <property type="entry name" value="ACYL-COA SYNTHETASE"/>
    <property type="match status" value="1"/>
</dbReference>
<keyword evidence="6" id="KW-0587">Phenylpropanoid metabolism</keyword>
<evidence type="ECO:0000313" key="15">
    <source>
        <dbReference type="Proteomes" id="UP000077755"/>
    </source>
</evidence>
<evidence type="ECO:0000256" key="9">
    <source>
        <dbReference type="ARBA" id="ARBA00078960"/>
    </source>
</evidence>
<evidence type="ECO:0000259" key="12">
    <source>
        <dbReference type="Pfam" id="PF13193"/>
    </source>
</evidence>
<dbReference type="GO" id="GO:0050203">
    <property type="term" value="F:oxalate-CoA ligase activity"/>
    <property type="evidence" value="ECO:0007669"/>
    <property type="project" value="UniProtKB-EC"/>
</dbReference>
<feature type="domain" description="AMP-dependent synthetase/ligase" evidence="11">
    <location>
        <begin position="11"/>
        <end position="371"/>
    </location>
</feature>
<evidence type="ECO:0000256" key="3">
    <source>
        <dbReference type="ARBA" id="ARBA00022598"/>
    </source>
</evidence>
<dbReference type="InterPro" id="IPR020845">
    <property type="entry name" value="AMP-binding_CS"/>
</dbReference>